<reference evidence="2 3" key="1">
    <citation type="submission" date="2016-05" db="EMBL/GenBank/DDBJ databases">
        <title>Comparative analysis of secretome profiles of manganese(II)-oxidizing ascomycete fungi.</title>
        <authorList>
            <consortium name="DOE Joint Genome Institute"/>
            <person name="Zeiner C.A."/>
            <person name="Purvine S.O."/>
            <person name="Zink E.M."/>
            <person name="Wu S."/>
            <person name="Pasa-Tolic L."/>
            <person name="Chaput D.L."/>
            <person name="Haridas S."/>
            <person name="Grigoriev I.V."/>
            <person name="Santelli C.M."/>
            <person name="Hansel C.M."/>
        </authorList>
    </citation>
    <scope>NUCLEOTIDE SEQUENCE [LARGE SCALE GENOMIC DNA]</scope>
    <source>
        <strain evidence="2 3">SRC1lrK2f</strain>
    </source>
</reference>
<sequence>MAREMWMRRKMVSYAGFKLRKPASLQSEYCECNMSRKSSHHIPTWSTIGLWSLFTTFHHSLSTHHKILSKLDFQPPLYPTERHHNNMPPFYPYIPSAVAPTPTHNCNCAPSMSPFSLLTPKVTSSVDSVATSFSTLVSSHTIEDILHRISAADTPAQPTSTLDLVMKAEAPGSDGGGISTGATIGIIIGGIVLLLGIALVVVKVLRY</sequence>
<accession>A0A177DI29</accession>
<dbReference type="EMBL" id="KV441481">
    <property type="protein sequence ID" value="OAG19393.1"/>
    <property type="molecule type" value="Genomic_DNA"/>
</dbReference>
<evidence type="ECO:0000313" key="3">
    <source>
        <dbReference type="Proteomes" id="UP000077248"/>
    </source>
</evidence>
<protein>
    <submittedName>
        <fullName evidence="2">Uncharacterized protein</fullName>
    </submittedName>
</protein>
<feature type="transmembrane region" description="Helical" evidence="1">
    <location>
        <begin position="184"/>
        <end position="205"/>
    </location>
</feature>
<dbReference type="KEGG" id="aalt:CC77DRAFT_163662"/>
<dbReference type="AlphaFoldDB" id="A0A177DI29"/>
<dbReference type="GeneID" id="29115958"/>
<keyword evidence="3" id="KW-1185">Reference proteome</keyword>
<name>A0A177DI29_ALTAL</name>
<keyword evidence="1" id="KW-0812">Transmembrane</keyword>
<dbReference type="Proteomes" id="UP000077248">
    <property type="component" value="Unassembled WGS sequence"/>
</dbReference>
<organism evidence="2 3">
    <name type="scientific">Alternaria alternata</name>
    <name type="common">Alternaria rot fungus</name>
    <name type="synonym">Torula alternata</name>
    <dbReference type="NCBI Taxonomy" id="5599"/>
    <lineage>
        <taxon>Eukaryota</taxon>
        <taxon>Fungi</taxon>
        <taxon>Dikarya</taxon>
        <taxon>Ascomycota</taxon>
        <taxon>Pezizomycotina</taxon>
        <taxon>Dothideomycetes</taxon>
        <taxon>Pleosporomycetidae</taxon>
        <taxon>Pleosporales</taxon>
        <taxon>Pleosporineae</taxon>
        <taxon>Pleosporaceae</taxon>
        <taxon>Alternaria</taxon>
        <taxon>Alternaria sect. Alternaria</taxon>
        <taxon>Alternaria alternata complex</taxon>
    </lineage>
</organism>
<gene>
    <name evidence="2" type="ORF">CC77DRAFT_163662</name>
</gene>
<evidence type="ECO:0000256" key="1">
    <source>
        <dbReference type="SAM" id="Phobius"/>
    </source>
</evidence>
<dbReference type="VEuPathDB" id="FungiDB:CC77DRAFT_163662"/>
<dbReference type="RefSeq" id="XP_018384814.1">
    <property type="nucleotide sequence ID" value="XM_018530364.1"/>
</dbReference>
<keyword evidence="1" id="KW-0472">Membrane</keyword>
<proteinExistence type="predicted"/>
<evidence type="ECO:0000313" key="2">
    <source>
        <dbReference type="EMBL" id="OAG19393.1"/>
    </source>
</evidence>
<keyword evidence="1" id="KW-1133">Transmembrane helix</keyword>